<dbReference type="Proteomes" id="UP000054007">
    <property type="component" value="Unassembled WGS sequence"/>
</dbReference>
<protein>
    <submittedName>
        <fullName evidence="1">Uncharacterized protein</fullName>
    </submittedName>
</protein>
<evidence type="ECO:0000313" key="2">
    <source>
        <dbReference type="Proteomes" id="UP000054007"/>
    </source>
</evidence>
<dbReference type="AlphaFoldDB" id="A0A0D7BEM9"/>
<accession>A0A0D7BEM9</accession>
<dbReference type="OrthoDB" id="3145912at2759"/>
<sequence length="325" mass="36815">MSLCIEPENDDLTTNAIVLDLNVLRLIMAAATVDDSRTVVRRLPLVSMDIRQWTEPIAYRNVIISGLCQMKSFARCALARSERDPAFYHANVKSLELRMGAYESEYIPGHSANTILRFCSGLHALRILVSGSLPDDNKIEFLNLADQHTQLKVFSTDLTSLSVGLCAPTLTHIVLNVDDEGRPLMDRNVWARILRQVPHLRLIGLHSVRAAYREFHSVCGILRALFTEQGGILPNRVIPVIVRLPATISEAAASSVVDNPEWNSNIIIIPWGLRDENRQFWTERKRARPEGIYLESDDEASAERCPWELPHFSLWDRVLEWAKDN</sequence>
<name>A0A0D7BEM9_9AGAR</name>
<proteinExistence type="predicted"/>
<organism evidence="1 2">
    <name type="scientific">Cylindrobasidium torrendii FP15055 ss-10</name>
    <dbReference type="NCBI Taxonomy" id="1314674"/>
    <lineage>
        <taxon>Eukaryota</taxon>
        <taxon>Fungi</taxon>
        <taxon>Dikarya</taxon>
        <taxon>Basidiomycota</taxon>
        <taxon>Agaricomycotina</taxon>
        <taxon>Agaricomycetes</taxon>
        <taxon>Agaricomycetidae</taxon>
        <taxon>Agaricales</taxon>
        <taxon>Marasmiineae</taxon>
        <taxon>Physalacriaceae</taxon>
        <taxon>Cylindrobasidium</taxon>
    </lineage>
</organism>
<keyword evidence="2" id="KW-1185">Reference proteome</keyword>
<evidence type="ECO:0000313" key="1">
    <source>
        <dbReference type="EMBL" id="KIY68051.1"/>
    </source>
</evidence>
<gene>
    <name evidence="1" type="ORF">CYLTODRAFT_490126</name>
</gene>
<dbReference type="EMBL" id="KN880511">
    <property type="protein sequence ID" value="KIY68051.1"/>
    <property type="molecule type" value="Genomic_DNA"/>
</dbReference>
<reference evidence="1 2" key="1">
    <citation type="journal article" date="2015" name="Fungal Genet. Biol.">
        <title>Evolution of novel wood decay mechanisms in Agaricales revealed by the genome sequences of Fistulina hepatica and Cylindrobasidium torrendii.</title>
        <authorList>
            <person name="Floudas D."/>
            <person name="Held B.W."/>
            <person name="Riley R."/>
            <person name="Nagy L.G."/>
            <person name="Koehler G."/>
            <person name="Ransdell A.S."/>
            <person name="Younus H."/>
            <person name="Chow J."/>
            <person name="Chiniquy J."/>
            <person name="Lipzen A."/>
            <person name="Tritt A."/>
            <person name="Sun H."/>
            <person name="Haridas S."/>
            <person name="LaButti K."/>
            <person name="Ohm R.A."/>
            <person name="Kues U."/>
            <person name="Blanchette R.A."/>
            <person name="Grigoriev I.V."/>
            <person name="Minto R.E."/>
            <person name="Hibbett D.S."/>
        </authorList>
    </citation>
    <scope>NUCLEOTIDE SEQUENCE [LARGE SCALE GENOMIC DNA]</scope>
    <source>
        <strain evidence="1 2">FP15055 ss-10</strain>
    </source>
</reference>